<evidence type="ECO:0000313" key="2">
    <source>
        <dbReference type="Proteomes" id="UP000184604"/>
    </source>
</evidence>
<gene>
    <name evidence="1" type="ORF">BS101_13110</name>
</gene>
<dbReference type="OrthoDB" id="10012927at2"/>
<evidence type="ECO:0000313" key="1">
    <source>
        <dbReference type="EMBL" id="APM39610.1"/>
    </source>
</evidence>
<organism evidence="1 2">
    <name type="scientific">Clostridium kluyveri</name>
    <dbReference type="NCBI Taxonomy" id="1534"/>
    <lineage>
        <taxon>Bacteria</taxon>
        <taxon>Bacillati</taxon>
        <taxon>Bacillota</taxon>
        <taxon>Clostridia</taxon>
        <taxon>Eubacteriales</taxon>
        <taxon>Clostridiaceae</taxon>
        <taxon>Clostridium</taxon>
    </lineage>
</organism>
<dbReference type="EMBL" id="CP018335">
    <property type="protein sequence ID" value="APM39610.1"/>
    <property type="molecule type" value="Genomic_DNA"/>
</dbReference>
<sequence>MDNEKENNVYDEKSNDFEKNYRDYKKPLEEDYIHMKILNELAKNSPENVEKIQKEYIFEEKTENIEKPEEKGNQIIEEGEDKKQAEIEEKIDETAIDSSGEYNIRFQFSSNKVGKYKEEFKNQHVLYENVILDYKKWISRIQELVAYIKKGYENIGKESGRNELNIKLEKMIQIDEVSCNKLFNVDNFRNSMEEQIKSYINANRNIIEDGIKERDSLIDKYFVLVNSYMFPLIDNFNFKSSIGTDVEEKKQRELQKIKKYKEQLQSDDIAYEKSLLEYKTWIVRNKELVVCLEKNCMDISHIIEEFNVSIEHKIDMLEEKDKELLTNRIKGINMINKMCRNMLNMGLNKIKNIEEKSYDKLCTIEDFQNLTEEQITNIFNSNYNIITSIRNEKDSIVRAYFKFINSQLLPIIDGVDSGIQYLNTNNITALKYIISDIYGDMDRVLKKLLENIKIREIKTDKSETINFNLHQAIDIEYTKIQEMDETVAEVIRKGYEYLEDIYSTGINYIVRQVQVIAYKFKAPENTSV</sequence>
<dbReference type="RefSeq" id="WP_073539229.1">
    <property type="nucleotide sequence ID" value="NZ_CP018335.1"/>
</dbReference>
<accession>A0A1L5F9V6</accession>
<name>A0A1L5F9V6_CLOKL</name>
<reference evidence="1 2" key="1">
    <citation type="submission" date="2016-12" db="EMBL/GenBank/DDBJ databases">
        <title>Complete genome sequence of Clostridium kluyveri JZZ isolated from the pit mud of a Chinese flavor liquor-making factory.</title>
        <authorList>
            <person name="Wang Y."/>
        </authorList>
    </citation>
    <scope>NUCLEOTIDE SEQUENCE [LARGE SCALE GENOMIC DNA]</scope>
    <source>
        <strain evidence="1 2">JZZ</strain>
    </source>
</reference>
<protein>
    <submittedName>
        <fullName evidence="1">Uncharacterized protein</fullName>
    </submittedName>
</protein>
<proteinExistence type="predicted"/>
<dbReference type="Proteomes" id="UP000184604">
    <property type="component" value="Chromosome"/>
</dbReference>
<dbReference type="AlphaFoldDB" id="A0A1L5F9V6"/>